<name>A0A0E9PEF3_ANGAN</name>
<sequence>MTNRLVLQFQYVAGMAIMFATDGNDQAGCRGGVILCTEVAYLH</sequence>
<proteinExistence type="predicted"/>
<accession>A0A0E9PEF3</accession>
<reference evidence="1" key="2">
    <citation type="journal article" date="2015" name="Fish Shellfish Immunol.">
        <title>Early steps in the European eel (Anguilla anguilla)-Vibrio vulnificus interaction in the gills: Role of the RtxA13 toxin.</title>
        <authorList>
            <person name="Callol A."/>
            <person name="Pajuelo D."/>
            <person name="Ebbesson L."/>
            <person name="Teles M."/>
            <person name="MacKenzie S."/>
            <person name="Amaro C."/>
        </authorList>
    </citation>
    <scope>NUCLEOTIDE SEQUENCE</scope>
</reference>
<evidence type="ECO:0000313" key="1">
    <source>
        <dbReference type="EMBL" id="JAH02662.1"/>
    </source>
</evidence>
<dbReference type="AlphaFoldDB" id="A0A0E9PEF3"/>
<reference evidence="1" key="1">
    <citation type="submission" date="2014-11" db="EMBL/GenBank/DDBJ databases">
        <authorList>
            <person name="Amaro Gonzalez C."/>
        </authorList>
    </citation>
    <scope>NUCLEOTIDE SEQUENCE</scope>
</reference>
<organism evidence="1">
    <name type="scientific">Anguilla anguilla</name>
    <name type="common">European freshwater eel</name>
    <name type="synonym">Muraena anguilla</name>
    <dbReference type="NCBI Taxonomy" id="7936"/>
    <lineage>
        <taxon>Eukaryota</taxon>
        <taxon>Metazoa</taxon>
        <taxon>Chordata</taxon>
        <taxon>Craniata</taxon>
        <taxon>Vertebrata</taxon>
        <taxon>Euteleostomi</taxon>
        <taxon>Actinopterygii</taxon>
        <taxon>Neopterygii</taxon>
        <taxon>Teleostei</taxon>
        <taxon>Anguilliformes</taxon>
        <taxon>Anguillidae</taxon>
        <taxon>Anguilla</taxon>
    </lineage>
</organism>
<dbReference type="EMBL" id="GBXM01105915">
    <property type="protein sequence ID" value="JAH02662.1"/>
    <property type="molecule type" value="Transcribed_RNA"/>
</dbReference>
<protein>
    <submittedName>
        <fullName evidence="1">Uncharacterized protein</fullName>
    </submittedName>
</protein>